<feature type="transmembrane region" description="Helical" evidence="7">
    <location>
        <begin position="87"/>
        <end position="106"/>
    </location>
</feature>
<dbReference type="Proteomes" id="UP000190675">
    <property type="component" value="Chromosome I"/>
</dbReference>
<evidence type="ECO:0000256" key="3">
    <source>
        <dbReference type="ARBA" id="ARBA00022475"/>
    </source>
</evidence>
<dbReference type="PANTHER" id="PTHR30509">
    <property type="entry name" value="P-HYDROXYBENZOIC ACID EFFLUX PUMP SUBUNIT-RELATED"/>
    <property type="match status" value="1"/>
</dbReference>
<reference evidence="8 9" key="1">
    <citation type="submission" date="2016-11" db="EMBL/GenBank/DDBJ databases">
        <authorList>
            <person name="Jaros S."/>
            <person name="Januszkiewicz K."/>
            <person name="Wedrychowicz H."/>
        </authorList>
    </citation>
    <scope>NUCLEOTIDE SEQUENCE [LARGE SCALE GENOMIC DNA]</scope>
    <source>
        <strain evidence="8 9">GAS242</strain>
    </source>
</reference>
<feature type="transmembrane region" description="Helical" evidence="7">
    <location>
        <begin position="113"/>
        <end position="133"/>
    </location>
</feature>
<name>A0A1M5HEC4_9BRAD</name>
<dbReference type="PANTHER" id="PTHR30509:SF9">
    <property type="entry name" value="MULTIDRUG RESISTANCE PROTEIN MDTO"/>
    <property type="match status" value="1"/>
</dbReference>
<organism evidence="8 9">
    <name type="scientific">Bradyrhizobium erythrophlei</name>
    <dbReference type="NCBI Taxonomy" id="1437360"/>
    <lineage>
        <taxon>Bacteria</taxon>
        <taxon>Pseudomonadati</taxon>
        <taxon>Pseudomonadota</taxon>
        <taxon>Alphaproteobacteria</taxon>
        <taxon>Hyphomicrobiales</taxon>
        <taxon>Nitrobacteraceae</taxon>
        <taxon>Bradyrhizobium</taxon>
    </lineage>
</organism>
<evidence type="ECO:0000256" key="4">
    <source>
        <dbReference type="ARBA" id="ARBA00022692"/>
    </source>
</evidence>
<evidence type="ECO:0000256" key="1">
    <source>
        <dbReference type="ARBA" id="ARBA00004651"/>
    </source>
</evidence>
<feature type="transmembrane region" description="Helical" evidence="7">
    <location>
        <begin position="139"/>
        <end position="162"/>
    </location>
</feature>
<feature type="transmembrane region" description="Helical" evidence="7">
    <location>
        <begin position="398"/>
        <end position="414"/>
    </location>
</feature>
<evidence type="ECO:0000256" key="5">
    <source>
        <dbReference type="ARBA" id="ARBA00022989"/>
    </source>
</evidence>
<dbReference type="RefSeq" id="WP_079564751.1">
    <property type="nucleotide sequence ID" value="NZ_LT670818.1"/>
</dbReference>
<dbReference type="AlphaFoldDB" id="A0A1M5HEC4"/>
<evidence type="ECO:0000313" key="9">
    <source>
        <dbReference type="Proteomes" id="UP000190675"/>
    </source>
</evidence>
<evidence type="ECO:0000256" key="2">
    <source>
        <dbReference type="ARBA" id="ARBA00022448"/>
    </source>
</evidence>
<evidence type="ECO:0000256" key="6">
    <source>
        <dbReference type="ARBA" id="ARBA00023136"/>
    </source>
</evidence>
<proteinExistence type="predicted"/>
<keyword evidence="6 7" id="KW-0472">Membrane</keyword>
<feature type="transmembrane region" description="Helical" evidence="7">
    <location>
        <begin position="12"/>
        <end position="31"/>
    </location>
</feature>
<evidence type="ECO:0000313" key="8">
    <source>
        <dbReference type="EMBL" id="SHG14267.1"/>
    </source>
</evidence>
<feature type="transmembrane region" description="Helical" evidence="7">
    <location>
        <begin position="371"/>
        <end position="392"/>
    </location>
</feature>
<keyword evidence="2" id="KW-0813">Transport</keyword>
<feature type="transmembrane region" description="Helical" evidence="7">
    <location>
        <begin position="64"/>
        <end position="81"/>
    </location>
</feature>
<sequence>MLQIIEQFSWRDGLFSVKTFLAAMLALYIAFRLDLSQPSWSVTTVYIVSQPFAGMVLAKSLYRAIGTLVGAAMSLFLVALFSNVPELFCLALAAWIGLGTFVSIYLRDAPQSYVGILSGYSAAIIGLPAALAPDTAFDFAVARCLEIMLGIACGALMHHVVFPQRAGDALRKALEAALPSMARWAGDALRGEGSEAKGLADRSQIISAVIALDSLRVFASIDTPALRAVDAVIRQFEGKLLSLLALLMSVYDRFTLLQRRGSTAADALRPLLERAAAHITKFAGATTPAEALEESEEERMLRAEVDARLPTPQALRTAPEAFPVRAILLRLGDVLTMWREAVWIRTHISTGLHPPESAPASTFHPYRDMTLAVVGALVSTVTVVVASAFWILSAWPNGPTAVTFAGIMCAIMGARDNPAAASAVFLKMSMVGTAVAGFYLFAVLPPLSTFPALVIALAPFYLACGLLLTSPAAVPFAMPLIFVGGGLIGLSNAMTYDFAAFINAAIGYVVGIGFGAAALGLLRPLGTDWAVQRLTRGIFRDLAHIAGSVTTELRSAFESRMFDRINALFMRLDPMVADQRAVLQGCLAGLRIGLNILVLRTSQPALPSKAASSVRDALAALADHFGGMLHRPYSNMPLSVLETARHRILAHDENATLTRAAEALYNIEATLRQHNDFYGPAVPGTPASSTNLVTP</sequence>
<dbReference type="OrthoDB" id="9807111at2"/>
<dbReference type="Pfam" id="PF04632">
    <property type="entry name" value="FUSC"/>
    <property type="match status" value="1"/>
</dbReference>
<keyword evidence="5 7" id="KW-1133">Transmembrane helix</keyword>
<dbReference type="InterPro" id="IPR006726">
    <property type="entry name" value="PHBA_efflux_AaeB/fusaric-R"/>
</dbReference>
<comment type="subcellular location">
    <subcellularLocation>
        <location evidence="1">Cell membrane</location>
        <topology evidence="1">Multi-pass membrane protein</topology>
    </subcellularLocation>
</comment>
<dbReference type="GO" id="GO:0022857">
    <property type="term" value="F:transmembrane transporter activity"/>
    <property type="evidence" value="ECO:0007669"/>
    <property type="project" value="InterPro"/>
</dbReference>
<feature type="transmembrane region" description="Helical" evidence="7">
    <location>
        <begin position="37"/>
        <end position="57"/>
    </location>
</feature>
<keyword evidence="4 7" id="KW-0812">Transmembrane</keyword>
<protein>
    <submittedName>
        <fullName evidence="8">Uncharacterized membrane protein YccC</fullName>
    </submittedName>
</protein>
<accession>A0A1M5HEC4</accession>
<gene>
    <name evidence="8" type="ORF">SAMN05444169_0770</name>
</gene>
<dbReference type="GO" id="GO:0005886">
    <property type="term" value="C:plasma membrane"/>
    <property type="evidence" value="ECO:0007669"/>
    <property type="project" value="UniProtKB-SubCell"/>
</dbReference>
<dbReference type="EMBL" id="LT670818">
    <property type="protein sequence ID" value="SHG14267.1"/>
    <property type="molecule type" value="Genomic_DNA"/>
</dbReference>
<evidence type="ECO:0000256" key="7">
    <source>
        <dbReference type="SAM" id="Phobius"/>
    </source>
</evidence>
<keyword evidence="3" id="KW-1003">Cell membrane</keyword>
<feature type="transmembrane region" description="Helical" evidence="7">
    <location>
        <begin position="476"/>
        <end position="494"/>
    </location>
</feature>
<feature type="transmembrane region" description="Helical" evidence="7">
    <location>
        <begin position="500"/>
        <end position="522"/>
    </location>
</feature>